<dbReference type="EMBL" id="JARJLM010000036">
    <property type="protein sequence ID" value="MDF3831827.1"/>
    <property type="molecule type" value="Genomic_DNA"/>
</dbReference>
<sequence length="57" mass="6545">MDAYTLLMEINRDRLLRLLWEREVTVSACRDSIAIGCDVEVGLCHELFMLGGLMGEW</sequence>
<gene>
    <name evidence="1" type="ORF">P3W85_02480</name>
</gene>
<organism evidence="1 2">
    <name type="scientific">Cupriavidus basilensis</name>
    <dbReference type="NCBI Taxonomy" id="68895"/>
    <lineage>
        <taxon>Bacteria</taxon>
        <taxon>Pseudomonadati</taxon>
        <taxon>Pseudomonadota</taxon>
        <taxon>Betaproteobacteria</taxon>
        <taxon>Burkholderiales</taxon>
        <taxon>Burkholderiaceae</taxon>
        <taxon>Cupriavidus</taxon>
    </lineage>
</organism>
<name>A0ABT6AGV9_9BURK</name>
<dbReference type="RefSeq" id="WP_276263600.1">
    <property type="nucleotide sequence ID" value="NZ_JARJLM010000036.1"/>
</dbReference>
<evidence type="ECO:0000313" key="2">
    <source>
        <dbReference type="Proteomes" id="UP001216674"/>
    </source>
</evidence>
<keyword evidence="2" id="KW-1185">Reference proteome</keyword>
<reference evidence="1 2" key="1">
    <citation type="submission" date="2023-03" db="EMBL/GenBank/DDBJ databases">
        <title>Draft assemblies of triclosan tolerant bacteria isolated from returned activated sludge.</title>
        <authorList>
            <person name="Van Hamelsveld S."/>
        </authorList>
    </citation>
    <scope>NUCLEOTIDE SEQUENCE [LARGE SCALE GENOMIC DNA]</scope>
    <source>
        <strain evidence="1 2">GW210010_S58</strain>
    </source>
</reference>
<proteinExistence type="predicted"/>
<evidence type="ECO:0000313" key="1">
    <source>
        <dbReference type="EMBL" id="MDF3831827.1"/>
    </source>
</evidence>
<protein>
    <submittedName>
        <fullName evidence="1">Uncharacterized protein</fullName>
    </submittedName>
</protein>
<dbReference type="Proteomes" id="UP001216674">
    <property type="component" value="Unassembled WGS sequence"/>
</dbReference>
<accession>A0ABT6AGV9</accession>
<comment type="caution">
    <text evidence="1">The sequence shown here is derived from an EMBL/GenBank/DDBJ whole genome shotgun (WGS) entry which is preliminary data.</text>
</comment>